<evidence type="ECO:0000313" key="2">
    <source>
        <dbReference type="Proteomes" id="UP000828941"/>
    </source>
</evidence>
<accession>A0ACB9MYV1</accession>
<dbReference type="EMBL" id="CM039433">
    <property type="protein sequence ID" value="KAI4329258.1"/>
    <property type="molecule type" value="Genomic_DNA"/>
</dbReference>
<gene>
    <name evidence="1" type="ORF">L6164_021544</name>
</gene>
<reference evidence="1 2" key="1">
    <citation type="journal article" date="2022" name="DNA Res.">
        <title>Chromosomal-level genome assembly of the orchid tree Bauhinia variegata (Leguminosae; Cercidoideae) supports the allotetraploid origin hypothesis of Bauhinia.</title>
        <authorList>
            <person name="Zhong Y."/>
            <person name="Chen Y."/>
            <person name="Zheng D."/>
            <person name="Pang J."/>
            <person name="Liu Y."/>
            <person name="Luo S."/>
            <person name="Meng S."/>
            <person name="Qian L."/>
            <person name="Wei D."/>
            <person name="Dai S."/>
            <person name="Zhou R."/>
        </authorList>
    </citation>
    <scope>NUCLEOTIDE SEQUENCE [LARGE SCALE GENOMIC DNA]</scope>
    <source>
        <strain evidence="1">BV-YZ2020</strain>
    </source>
</reference>
<keyword evidence="2" id="KW-1185">Reference proteome</keyword>
<dbReference type="Proteomes" id="UP000828941">
    <property type="component" value="Chromosome 8"/>
</dbReference>
<protein>
    <submittedName>
        <fullName evidence="1">Uncharacterized protein</fullName>
    </submittedName>
</protein>
<evidence type="ECO:0000313" key="1">
    <source>
        <dbReference type="EMBL" id="KAI4329258.1"/>
    </source>
</evidence>
<organism evidence="1 2">
    <name type="scientific">Bauhinia variegata</name>
    <name type="common">Purple orchid tree</name>
    <name type="synonym">Phanera variegata</name>
    <dbReference type="NCBI Taxonomy" id="167791"/>
    <lineage>
        <taxon>Eukaryota</taxon>
        <taxon>Viridiplantae</taxon>
        <taxon>Streptophyta</taxon>
        <taxon>Embryophyta</taxon>
        <taxon>Tracheophyta</taxon>
        <taxon>Spermatophyta</taxon>
        <taxon>Magnoliopsida</taxon>
        <taxon>eudicotyledons</taxon>
        <taxon>Gunneridae</taxon>
        <taxon>Pentapetalae</taxon>
        <taxon>rosids</taxon>
        <taxon>fabids</taxon>
        <taxon>Fabales</taxon>
        <taxon>Fabaceae</taxon>
        <taxon>Cercidoideae</taxon>
        <taxon>Cercideae</taxon>
        <taxon>Bauhiniinae</taxon>
        <taxon>Bauhinia</taxon>
    </lineage>
</organism>
<sequence>MMHMTFYWGKKVTLLIDSWKTDSWTSYLLSLLACLLVAAFYQFMENHRLRLKLISAPKSSPTQQIKAPLLRSKFTDLEIKMPIFYGYLVRAEQQLGRVKEMVMEVVREMR</sequence>
<comment type="caution">
    <text evidence="1">The sequence shown here is derived from an EMBL/GenBank/DDBJ whole genome shotgun (WGS) entry which is preliminary data.</text>
</comment>
<name>A0ACB9MYV1_BAUVA</name>
<proteinExistence type="predicted"/>